<name>A0A2P2N0J6_RHIMU</name>
<reference evidence="1" key="1">
    <citation type="submission" date="2018-02" db="EMBL/GenBank/DDBJ databases">
        <title>Rhizophora mucronata_Transcriptome.</title>
        <authorList>
            <person name="Meera S.P."/>
            <person name="Sreeshan A."/>
            <person name="Augustine A."/>
        </authorList>
    </citation>
    <scope>NUCLEOTIDE SEQUENCE</scope>
    <source>
        <tissue evidence="1">Leaf</tissue>
    </source>
</reference>
<evidence type="ECO:0000313" key="1">
    <source>
        <dbReference type="EMBL" id="MBX36002.1"/>
    </source>
</evidence>
<accession>A0A2P2N0J6</accession>
<protein>
    <submittedName>
        <fullName evidence="1">Uncharacterized protein</fullName>
    </submittedName>
</protein>
<dbReference type="EMBL" id="GGEC01055518">
    <property type="protein sequence ID" value="MBX36002.1"/>
    <property type="molecule type" value="Transcribed_RNA"/>
</dbReference>
<sequence length="15" mass="1874">MLYRPSNRKVCSSFW</sequence>
<organism evidence="1">
    <name type="scientific">Rhizophora mucronata</name>
    <name type="common">Asiatic mangrove</name>
    <dbReference type="NCBI Taxonomy" id="61149"/>
    <lineage>
        <taxon>Eukaryota</taxon>
        <taxon>Viridiplantae</taxon>
        <taxon>Streptophyta</taxon>
        <taxon>Embryophyta</taxon>
        <taxon>Tracheophyta</taxon>
        <taxon>Spermatophyta</taxon>
        <taxon>Magnoliopsida</taxon>
        <taxon>eudicotyledons</taxon>
        <taxon>Gunneridae</taxon>
        <taxon>Pentapetalae</taxon>
        <taxon>rosids</taxon>
        <taxon>fabids</taxon>
        <taxon>Malpighiales</taxon>
        <taxon>Rhizophoraceae</taxon>
        <taxon>Rhizophora</taxon>
    </lineage>
</organism>
<proteinExistence type="predicted"/>